<dbReference type="AlphaFoldDB" id="A0AAE4JV65"/>
<feature type="domain" description="DNA mismatch repair protein S5" evidence="5">
    <location>
        <begin position="212"/>
        <end position="328"/>
    </location>
</feature>
<dbReference type="NCBIfam" id="TIGR00585">
    <property type="entry name" value="mutl"/>
    <property type="match status" value="1"/>
</dbReference>
<protein>
    <submittedName>
        <fullName evidence="6">DNA mismatch repair endonuclease MutL</fullName>
    </submittedName>
</protein>
<organism evidence="6 7">
    <name type="scientific">Pseudocalidococcus azoricus BACA0444</name>
    <dbReference type="NCBI Taxonomy" id="2918990"/>
    <lineage>
        <taxon>Bacteria</taxon>
        <taxon>Bacillati</taxon>
        <taxon>Cyanobacteriota</taxon>
        <taxon>Cyanophyceae</taxon>
        <taxon>Acaryochloridales</taxon>
        <taxon>Thermosynechococcaceae</taxon>
        <taxon>Pseudocalidococcus</taxon>
        <taxon>Pseudocalidococcus azoricus</taxon>
    </lineage>
</organism>
<dbReference type="InterPro" id="IPR002099">
    <property type="entry name" value="MutL/Mlh/PMS"/>
</dbReference>
<dbReference type="Pfam" id="PF01119">
    <property type="entry name" value="DNA_mis_repair"/>
    <property type="match status" value="1"/>
</dbReference>
<dbReference type="InterPro" id="IPR038973">
    <property type="entry name" value="MutL/Mlh/Pms-like"/>
</dbReference>
<dbReference type="InterPro" id="IPR042121">
    <property type="entry name" value="MutL_C_regsub"/>
</dbReference>
<dbReference type="Proteomes" id="UP001268256">
    <property type="component" value="Unassembled WGS sequence"/>
</dbReference>
<keyword evidence="7" id="KW-1185">Reference proteome</keyword>
<evidence type="ECO:0000313" key="6">
    <source>
        <dbReference type="EMBL" id="MDS3859646.1"/>
    </source>
</evidence>
<dbReference type="GO" id="GO:0030983">
    <property type="term" value="F:mismatched DNA binding"/>
    <property type="evidence" value="ECO:0007669"/>
    <property type="project" value="InterPro"/>
</dbReference>
<evidence type="ECO:0000259" key="4">
    <source>
        <dbReference type="SMART" id="SM00853"/>
    </source>
</evidence>
<keyword evidence="3" id="KW-0234">DNA repair</keyword>
<proteinExistence type="inferred from homology"/>
<dbReference type="PANTHER" id="PTHR10073">
    <property type="entry name" value="DNA MISMATCH REPAIR PROTEIN MLH, PMS, MUTL"/>
    <property type="match status" value="1"/>
</dbReference>
<dbReference type="InterPro" id="IPR014762">
    <property type="entry name" value="DNA_mismatch_repair_CS"/>
</dbReference>
<gene>
    <name evidence="6" type="primary">mutL</name>
    <name evidence="6" type="ORF">RIF25_02380</name>
</gene>
<keyword evidence="6" id="KW-0255">Endonuclease</keyword>
<dbReference type="PANTHER" id="PTHR10073:SF12">
    <property type="entry name" value="DNA MISMATCH REPAIR PROTEIN MLH1"/>
    <property type="match status" value="1"/>
</dbReference>
<dbReference type="GO" id="GO:0006298">
    <property type="term" value="P:mismatch repair"/>
    <property type="evidence" value="ECO:0007669"/>
    <property type="project" value="InterPro"/>
</dbReference>
<feature type="domain" description="MutL C-terminal dimerisation" evidence="4">
    <location>
        <begin position="381"/>
        <end position="503"/>
    </location>
</feature>
<dbReference type="GO" id="GO:0016887">
    <property type="term" value="F:ATP hydrolysis activity"/>
    <property type="evidence" value="ECO:0007669"/>
    <property type="project" value="InterPro"/>
</dbReference>
<keyword evidence="6" id="KW-0378">Hydrolase</keyword>
<dbReference type="InterPro" id="IPR020568">
    <property type="entry name" value="Ribosomal_Su5_D2-typ_SF"/>
</dbReference>
<dbReference type="InterPro" id="IPR042120">
    <property type="entry name" value="MutL_C_dimsub"/>
</dbReference>
<dbReference type="SUPFAM" id="SSF55874">
    <property type="entry name" value="ATPase domain of HSP90 chaperone/DNA topoisomerase II/histidine kinase"/>
    <property type="match status" value="1"/>
</dbReference>
<dbReference type="SMART" id="SM00853">
    <property type="entry name" value="MutL_C"/>
    <property type="match status" value="1"/>
</dbReference>
<dbReference type="NCBIfam" id="NF000951">
    <property type="entry name" value="PRK00095.2-1"/>
    <property type="match status" value="1"/>
</dbReference>
<dbReference type="GO" id="GO:0140664">
    <property type="term" value="F:ATP-dependent DNA damage sensor activity"/>
    <property type="evidence" value="ECO:0007669"/>
    <property type="project" value="InterPro"/>
</dbReference>
<dbReference type="SUPFAM" id="SSF54211">
    <property type="entry name" value="Ribosomal protein S5 domain 2-like"/>
    <property type="match status" value="1"/>
</dbReference>
<dbReference type="Gene3D" id="3.30.1540.20">
    <property type="entry name" value="MutL, C-terminal domain, dimerisation subdomain"/>
    <property type="match status" value="1"/>
</dbReference>
<dbReference type="GO" id="GO:0032300">
    <property type="term" value="C:mismatch repair complex"/>
    <property type="evidence" value="ECO:0007669"/>
    <property type="project" value="InterPro"/>
</dbReference>
<evidence type="ECO:0000256" key="1">
    <source>
        <dbReference type="ARBA" id="ARBA00006082"/>
    </source>
</evidence>
<dbReference type="InterPro" id="IPR036890">
    <property type="entry name" value="HATPase_C_sf"/>
</dbReference>
<name>A0AAE4JV65_9CYAN</name>
<dbReference type="InterPro" id="IPR013507">
    <property type="entry name" value="DNA_mismatch_S5_2-like"/>
</dbReference>
<dbReference type="GO" id="GO:0004519">
    <property type="term" value="F:endonuclease activity"/>
    <property type="evidence" value="ECO:0007669"/>
    <property type="project" value="UniProtKB-KW"/>
</dbReference>
<dbReference type="InterPro" id="IPR014721">
    <property type="entry name" value="Ribsml_uS5_D2-typ_fold_subgr"/>
</dbReference>
<reference evidence="7" key="1">
    <citation type="submission" date="2023-07" db="EMBL/GenBank/DDBJ databases">
        <authorList>
            <person name="Luz R."/>
            <person name="Cordeiro R."/>
            <person name="Fonseca A."/>
            <person name="Goncalves V."/>
        </authorList>
    </citation>
    <scope>NUCLEOTIDE SEQUENCE [LARGE SCALE GENOMIC DNA]</scope>
    <source>
        <strain evidence="7">BACA0444</strain>
    </source>
</reference>
<dbReference type="Gene3D" id="3.30.1370.100">
    <property type="entry name" value="MutL, C-terminal domain, regulatory subdomain"/>
    <property type="match status" value="1"/>
</dbReference>
<dbReference type="Pfam" id="PF08676">
    <property type="entry name" value="MutL_C"/>
    <property type="match status" value="1"/>
</dbReference>
<dbReference type="InterPro" id="IPR014790">
    <property type="entry name" value="MutL_C"/>
</dbReference>
<comment type="similarity">
    <text evidence="1">Belongs to the DNA mismatch repair MutL/HexB family.</text>
</comment>
<dbReference type="PROSITE" id="PS00058">
    <property type="entry name" value="DNA_MISMATCH_REPAIR_1"/>
    <property type="match status" value="1"/>
</dbReference>
<dbReference type="SMART" id="SM01340">
    <property type="entry name" value="DNA_mis_repair"/>
    <property type="match status" value="1"/>
</dbReference>
<dbReference type="Pfam" id="PF13589">
    <property type="entry name" value="HATPase_c_3"/>
    <property type="match status" value="1"/>
</dbReference>
<dbReference type="EMBL" id="JAVMIP010000001">
    <property type="protein sequence ID" value="MDS3859646.1"/>
    <property type="molecule type" value="Genomic_DNA"/>
</dbReference>
<keyword evidence="6" id="KW-0540">Nuclease</keyword>
<evidence type="ECO:0000313" key="7">
    <source>
        <dbReference type="Proteomes" id="UP001268256"/>
    </source>
</evidence>
<dbReference type="CDD" id="cd00782">
    <property type="entry name" value="MutL_Trans"/>
    <property type="match status" value="1"/>
</dbReference>
<comment type="caution">
    <text evidence="6">The sequence shown here is derived from an EMBL/GenBank/DDBJ whole genome shotgun (WGS) entry which is preliminary data.</text>
</comment>
<evidence type="ECO:0000259" key="5">
    <source>
        <dbReference type="SMART" id="SM01340"/>
    </source>
</evidence>
<dbReference type="Gene3D" id="3.30.230.10">
    <property type="match status" value="1"/>
</dbReference>
<evidence type="ECO:0000256" key="3">
    <source>
        <dbReference type="ARBA" id="ARBA00023204"/>
    </source>
</evidence>
<accession>A0AAE4JV65</accession>
<dbReference type="GO" id="GO:0005524">
    <property type="term" value="F:ATP binding"/>
    <property type="evidence" value="ECO:0007669"/>
    <property type="project" value="InterPro"/>
</dbReference>
<sequence>MMSAPPATPPRIHVLSPQVTAIMAAGEVMDDWGAVVRELIENALDAQAQRIQLHLDVSGQSLEITDNGWGMSWADLQVCCLPHSTSKAPADQGLPAVQTLGFRGEALHSLVQVGTVTIASRVNPQEPGWCVVYNSQGQVEQIETIAMAPGTKITVKNLFQAWPHRQHPPNLRDLQRIIYQAALCHPQVTWQVHNGPRAWFQLSPGQTAQDILLQIFPHLHPGDLQAWQSPQLELAIGRPDRYHRRRPDWVLLAVNGRCVQLKGNLGQELQQTLLQAWERTLPRHRFPLCFAHFQIPSEQVDWHCHPGKQELYVAHPQAWQDILKTALRDLNQITTSPEPTTITPSLGIKTSRAAELAGAYGRGVALLNSANPLPSQPELKVLTQVHQTYILVEHPTGLWLVEQHIAHERVLYEQLQADWALVELESPIQLERLTPPQIEQLTQLWMPPEPFGPSLWLIRQVPKTLQDRPDLAAAVWELSLTHQFQAALVATACRSAIRNGTPLGLGEMQTLIDQWQRTEHPQTCPHGRPICLRLEESSLARFFRRHWVIGKSHGI</sequence>
<dbReference type="SUPFAM" id="SSF118116">
    <property type="entry name" value="DNA mismatch repair protein MutL"/>
    <property type="match status" value="1"/>
</dbReference>
<evidence type="ECO:0000256" key="2">
    <source>
        <dbReference type="ARBA" id="ARBA00022763"/>
    </source>
</evidence>
<keyword evidence="2" id="KW-0227">DNA damage</keyword>
<dbReference type="Gene3D" id="3.30.565.10">
    <property type="entry name" value="Histidine kinase-like ATPase, C-terminal domain"/>
    <property type="match status" value="1"/>
</dbReference>
<dbReference type="InterPro" id="IPR037198">
    <property type="entry name" value="MutL_C_sf"/>
</dbReference>